<feature type="region of interest" description="Disordered" evidence="1">
    <location>
        <begin position="209"/>
        <end position="285"/>
    </location>
</feature>
<accession>D0QWM9</accession>
<evidence type="ECO:0000313" key="2">
    <source>
        <dbReference type="EMBL" id="ACN94728.1"/>
    </source>
</evidence>
<protein>
    <submittedName>
        <fullName evidence="2">GA17355</fullName>
    </submittedName>
</protein>
<name>D0QWM9_DROMI</name>
<dbReference type="EMBL" id="FJ821033">
    <property type="protein sequence ID" value="ACN94728.1"/>
    <property type="molecule type" value="Genomic_DNA"/>
</dbReference>
<sequence>MRELFVRHFASMSPRSEQDTFFDCQSSNEDCGSPGEPGHDTEAMRCALERTAANIQMMLSSLNEMSPPSRPIRFTLEITTTLAVNDDKQSASCGRVTGQPASICECRSIGATKFGSGKSDGKKFLGCDSYDAGGTFTEQYKTCDSESCGTCQTDSDRFYTYDKDSSFMGSCGDSTSHVVTQCRCTHTCWFEQDSREVISITAIPCSKPCSMPEPVPEPPMPPIEKEPIVEPEPEPAPPPLPVMLEESETESEAASEESVVTLKEPSEHSLPPPPAPKIETPAPEPAVAPAVPAEKRYFLARPQHKEFSNCSPCRYDPSPIVDDEGTVFCPGNCGCCQCAWKPRSFEDNVEHEQVKVCRCITRGTIFTSFEDRENCSATSSFDLCPCREKAEAKFLELYHCEMWSAPDMIRGREVQLSEIKELLTPYPHTKVIPHEPERSEKE</sequence>
<gene>
    <name evidence="2" type="ORF">GA17355</name>
</gene>
<feature type="compositionally biased region" description="Pro residues" evidence="1">
    <location>
        <begin position="211"/>
        <end position="222"/>
    </location>
</feature>
<proteinExistence type="predicted"/>
<evidence type="ECO:0000256" key="1">
    <source>
        <dbReference type="SAM" id="MobiDB-lite"/>
    </source>
</evidence>
<organism evidence="2">
    <name type="scientific">Drosophila miranda</name>
    <name type="common">Fruit fly</name>
    <dbReference type="NCBI Taxonomy" id="7229"/>
    <lineage>
        <taxon>Eukaryota</taxon>
        <taxon>Metazoa</taxon>
        <taxon>Ecdysozoa</taxon>
        <taxon>Arthropoda</taxon>
        <taxon>Hexapoda</taxon>
        <taxon>Insecta</taxon>
        <taxon>Pterygota</taxon>
        <taxon>Neoptera</taxon>
        <taxon>Endopterygota</taxon>
        <taxon>Diptera</taxon>
        <taxon>Brachycera</taxon>
        <taxon>Muscomorpha</taxon>
        <taxon>Ephydroidea</taxon>
        <taxon>Drosophilidae</taxon>
        <taxon>Drosophila</taxon>
        <taxon>Sophophora</taxon>
    </lineage>
</organism>
<feature type="compositionally biased region" description="Pro residues" evidence="1">
    <location>
        <begin position="270"/>
        <end position="285"/>
    </location>
</feature>
<reference evidence="2" key="1">
    <citation type="journal article" date="2009" name="J. Mol. Evol.">
        <title>Patterns of DNA-sequence divergence between Drosophila miranda and D. pseudoobscura.</title>
        <authorList>
            <person name="Marion de Proce S."/>
            <person name="Halligan D.L."/>
            <person name="Keightley P.D."/>
            <person name="Charlesworth B."/>
        </authorList>
    </citation>
    <scope>NUCLEOTIDE SEQUENCE</scope>
    <source>
        <strain evidence="2">MSH22</strain>
    </source>
</reference>
<feature type="compositionally biased region" description="Acidic residues" evidence="1">
    <location>
        <begin position="245"/>
        <end position="255"/>
    </location>
</feature>
<dbReference type="AlphaFoldDB" id="D0QWM9"/>